<dbReference type="Gene3D" id="1.10.1380.10">
    <property type="entry name" value="Neutral endopeptidase , domain2"/>
    <property type="match status" value="1"/>
</dbReference>
<comment type="caution">
    <text evidence="3">The sequence shown here is derived from an EMBL/GenBank/DDBJ whole genome shotgun (WGS) entry which is preliminary data.</text>
</comment>
<dbReference type="EMBL" id="JABSTU010000001">
    <property type="protein sequence ID" value="KAH8041816.1"/>
    <property type="molecule type" value="Genomic_DNA"/>
</dbReference>
<keyword evidence="4" id="KW-1185">Reference proteome</keyword>
<dbReference type="VEuPathDB" id="VectorBase:LOC119183329"/>
<keyword evidence="2" id="KW-0472">Membrane</keyword>
<keyword evidence="2" id="KW-0812">Transmembrane</keyword>
<evidence type="ECO:0000256" key="1">
    <source>
        <dbReference type="SAM" id="MobiDB-lite"/>
    </source>
</evidence>
<dbReference type="Proteomes" id="UP000821866">
    <property type="component" value="Chromosome 1"/>
</dbReference>
<accession>A0A9J6F834</accession>
<name>A0A9J6F834_RHIMP</name>
<feature type="region of interest" description="Disordered" evidence="1">
    <location>
        <begin position="1"/>
        <end position="79"/>
    </location>
</feature>
<evidence type="ECO:0000313" key="3">
    <source>
        <dbReference type="EMBL" id="KAH8041816.1"/>
    </source>
</evidence>
<feature type="compositionally biased region" description="Low complexity" evidence="1">
    <location>
        <begin position="100"/>
        <end position="114"/>
    </location>
</feature>
<evidence type="ECO:0008006" key="5">
    <source>
        <dbReference type="Google" id="ProtNLM"/>
    </source>
</evidence>
<dbReference type="Gene3D" id="3.40.390.10">
    <property type="entry name" value="Collagenase (Catalytic Domain)"/>
    <property type="match status" value="1"/>
</dbReference>
<organism evidence="3 4">
    <name type="scientific">Rhipicephalus microplus</name>
    <name type="common">Cattle tick</name>
    <name type="synonym">Boophilus microplus</name>
    <dbReference type="NCBI Taxonomy" id="6941"/>
    <lineage>
        <taxon>Eukaryota</taxon>
        <taxon>Metazoa</taxon>
        <taxon>Ecdysozoa</taxon>
        <taxon>Arthropoda</taxon>
        <taxon>Chelicerata</taxon>
        <taxon>Arachnida</taxon>
        <taxon>Acari</taxon>
        <taxon>Parasitiformes</taxon>
        <taxon>Ixodida</taxon>
        <taxon>Ixodoidea</taxon>
        <taxon>Ixodidae</taxon>
        <taxon>Rhipicephalinae</taxon>
        <taxon>Rhipicephalus</taxon>
        <taxon>Boophilus</taxon>
    </lineage>
</organism>
<evidence type="ECO:0000256" key="2">
    <source>
        <dbReference type="SAM" id="Phobius"/>
    </source>
</evidence>
<dbReference type="InterPro" id="IPR024079">
    <property type="entry name" value="MetalloPept_cat_dom_sf"/>
</dbReference>
<dbReference type="SUPFAM" id="SSF55486">
    <property type="entry name" value="Metalloproteases ('zincins'), catalytic domain"/>
    <property type="match status" value="1"/>
</dbReference>
<feature type="transmembrane region" description="Helical" evidence="2">
    <location>
        <begin position="232"/>
        <end position="252"/>
    </location>
</feature>
<dbReference type="GO" id="GO:0008237">
    <property type="term" value="F:metallopeptidase activity"/>
    <property type="evidence" value="ECO:0007669"/>
    <property type="project" value="InterPro"/>
</dbReference>
<feature type="compositionally biased region" description="Polar residues" evidence="1">
    <location>
        <begin position="45"/>
        <end position="76"/>
    </location>
</feature>
<reference evidence="3" key="1">
    <citation type="journal article" date="2020" name="Cell">
        <title>Large-Scale Comparative Analyses of Tick Genomes Elucidate Their Genetic Diversity and Vector Capacities.</title>
        <authorList>
            <consortium name="Tick Genome and Microbiome Consortium (TIGMIC)"/>
            <person name="Jia N."/>
            <person name="Wang J."/>
            <person name="Shi W."/>
            <person name="Du L."/>
            <person name="Sun Y."/>
            <person name="Zhan W."/>
            <person name="Jiang J.F."/>
            <person name="Wang Q."/>
            <person name="Zhang B."/>
            <person name="Ji P."/>
            <person name="Bell-Sakyi L."/>
            <person name="Cui X.M."/>
            <person name="Yuan T.T."/>
            <person name="Jiang B.G."/>
            <person name="Yang W.F."/>
            <person name="Lam T.T."/>
            <person name="Chang Q.C."/>
            <person name="Ding S.J."/>
            <person name="Wang X.J."/>
            <person name="Zhu J.G."/>
            <person name="Ruan X.D."/>
            <person name="Zhao L."/>
            <person name="Wei J.T."/>
            <person name="Ye R.Z."/>
            <person name="Que T.C."/>
            <person name="Du C.H."/>
            <person name="Zhou Y.H."/>
            <person name="Cheng J.X."/>
            <person name="Dai P.F."/>
            <person name="Guo W.B."/>
            <person name="Han X.H."/>
            <person name="Huang E.J."/>
            <person name="Li L.F."/>
            <person name="Wei W."/>
            <person name="Gao Y.C."/>
            <person name="Liu J.Z."/>
            <person name="Shao H.Z."/>
            <person name="Wang X."/>
            <person name="Wang C.C."/>
            <person name="Yang T.C."/>
            <person name="Huo Q.B."/>
            <person name="Li W."/>
            <person name="Chen H.Y."/>
            <person name="Chen S.E."/>
            <person name="Zhou L.G."/>
            <person name="Ni X.B."/>
            <person name="Tian J.H."/>
            <person name="Sheng Y."/>
            <person name="Liu T."/>
            <person name="Pan Y.S."/>
            <person name="Xia L.Y."/>
            <person name="Li J."/>
            <person name="Zhao F."/>
            <person name="Cao W.C."/>
        </authorList>
    </citation>
    <scope>NUCLEOTIDE SEQUENCE</scope>
    <source>
        <strain evidence="3">Rmic-2018</strain>
    </source>
</reference>
<sequence length="643" mass="68178">MSRSPQSVKPSEGGASSWATAHLPGSSALRSPGNKSSRRTASPREATTPNQTPTRTPAMSGSRSPLGSHVAGTTTPAPAYDLAESTGALMAAFGAPGYITSSKKAASSDGAATSPKGQVQLKAPEVASKEALTTASTVAGEEAEANDATTATTAASLRVSQKPTSPSRQASAPPKLVPTVPDHYAASSGHCTPEDGSPKHPCGPSDKQSPKQEVTPSSPSPPRQFPFSTETLGCLVFLILAVIIAIVFATVYCLTESKNSTAAAIKAAPELANACADNDSHAGCHNVTLYMLNAINPDARPCADFYDSVCGWWRAKNPDRRPFLEEYVATFNHRVADTLVTKATFDSENSSSAQSLDTQMALFYASCFRATTGQSETSDASAVFEATGSDVSAWMNVSSFTELLDLAVSTTLRSGLPSFVRVEYWANRTFRLGIGQSLASTFARDFHKARMFVARTLYDLGIQSSAAWPNSSTLFAIDLVVDNEQSKGDGKMSPPLKSPNDLAYIATEIDWEDSLERGLPSRFSSNAQSEMTVLIRAADEIRSIVCHLRKLPLRHASMYSLVVLLAQRFDVVLPVPVAEVCTEALVMFVDVVGAVSSASGGNPLIRRLVRCTGVLTGTGLVSRLPGGVCSIRETTQHFHQLSR</sequence>
<dbReference type="AlphaFoldDB" id="A0A9J6F834"/>
<feature type="compositionally biased region" description="Polar residues" evidence="1">
    <location>
        <begin position="158"/>
        <end position="170"/>
    </location>
</feature>
<protein>
    <recommendedName>
        <fullName evidence="5">Peptidase M13 N-terminal domain-containing protein</fullName>
    </recommendedName>
</protein>
<evidence type="ECO:0000313" key="4">
    <source>
        <dbReference type="Proteomes" id="UP000821866"/>
    </source>
</evidence>
<feature type="compositionally biased region" description="Low complexity" evidence="1">
    <location>
        <begin position="146"/>
        <end position="155"/>
    </location>
</feature>
<dbReference type="InterPro" id="IPR042089">
    <property type="entry name" value="Peptidase_M13_dom_2"/>
</dbReference>
<keyword evidence="2" id="KW-1133">Transmembrane helix</keyword>
<reference evidence="3" key="2">
    <citation type="submission" date="2021-09" db="EMBL/GenBank/DDBJ databases">
        <authorList>
            <person name="Jia N."/>
            <person name="Wang J."/>
            <person name="Shi W."/>
            <person name="Du L."/>
            <person name="Sun Y."/>
            <person name="Zhan W."/>
            <person name="Jiang J."/>
            <person name="Wang Q."/>
            <person name="Zhang B."/>
            <person name="Ji P."/>
            <person name="Sakyi L.B."/>
            <person name="Cui X."/>
            <person name="Yuan T."/>
            <person name="Jiang B."/>
            <person name="Yang W."/>
            <person name="Lam T.T.-Y."/>
            <person name="Chang Q."/>
            <person name="Ding S."/>
            <person name="Wang X."/>
            <person name="Zhu J."/>
            <person name="Ruan X."/>
            <person name="Zhao L."/>
            <person name="Wei J."/>
            <person name="Que T."/>
            <person name="Du C."/>
            <person name="Cheng J."/>
            <person name="Dai P."/>
            <person name="Han X."/>
            <person name="Huang E."/>
            <person name="Gao Y."/>
            <person name="Liu J."/>
            <person name="Shao H."/>
            <person name="Ye R."/>
            <person name="Li L."/>
            <person name="Wei W."/>
            <person name="Wang X."/>
            <person name="Wang C."/>
            <person name="Huo Q."/>
            <person name="Li W."/>
            <person name="Guo W."/>
            <person name="Chen H."/>
            <person name="Chen S."/>
            <person name="Zhou L."/>
            <person name="Zhou L."/>
            <person name="Ni X."/>
            <person name="Tian J."/>
            <person name="Zhou Y."/>
            <person name="Sheng Y."/>
            <person name="Liu T."/>
            <person name="Pan Y."/>
            <person name="Xia L."/>
            <person name="Li J."/>
            <person name="Zhao F."/>
            <person name="Cao W."/>
        </authorList>
    </citation>
    <scope>NUCLEOTIDE SEQUENCE</scope>
    <source>
        <strain evidence="3">Rmic-2018</strain>
        <tissue evidence="3">Larvae</tissue>
    </source>
</reference>
<proteinExistence type="predicted"/>
<feature type="region of interest" description="Disordered" evidence="1">
    <location>
        <begin position="100"/>
        <end position="224"/>
    </location>
</feature>
<gene>
    <name evidence="3" type="ORF">HPB51_018568</name>
</gene>